<evidence type="ECO:0008006" key="3">
    <source>
        <dbReference type="Google" id="ProtNLM"/>
    </source>
</evidence>
<accession>A0A1H8Z9Z5</accession>
<evidence type="ECO:0000313" key="2">
    <source>
        <dbReference type="Proteomes" id="UP000198733"/>
    </source>
</evidence>
<keyword evidence="2" id="KW-1185">Reference proteome</keyword>
<sequence length="105" mass="12776">MFVKVYQYHIENDKVDEYLSIQEKASEIYNKYLDFTTIYLQCNEDSTKWMEISKYKNEEEYQKSINLINKEKDIQELFAAFQSLLVSEKEISEENYIEKKVINNY</sequence>
<dbReference type="Gene3D" id="3.30.70.100">
    <property type="match status" value="1"/>
</dbReference>
<dbReference type="Proteomes" id="UP000198733">
    <property type="component" value="Unassembled WGS sequence"/>
</dbReference>
<protein>
    <recommendedName>
        <fullName evidence="3">ABM domain-containing protein</fullName>
    </recommendedName>
</protein>
<gene>
    <name evidence="1" type="ORF">SAMN05216232_0344</name>
</gene>
<comment type="caution">
    <text evidence="1">The sequence shown here is derived from an EMBL/GenBank/DDBJ whole genome shotgun (WGS) entry which is preliminary data.</text>
</comment>
<reference evidence="1 2" key="1">
    <citation type="submission" date="2016-10" db="EMBL/GenBank/DDBJ databases">
        <authorList>
            <person name="Varghese N."/>
            <person name="Submissions S."/>
        </authorList>
    </citation>
    <scope>NUCLEOTIDE SEQUENCE [LARGE SCALE GENOMIC DNA]</scope>
    <source>
        <strain evidence="1 2">CGMCC 1.7734</strain>
    </source>
</reference>
<dbReference type="EMBL" id="FOEH01000001">
    <property type="protein sequence ID" value="SEP61161.1"/>
    <property type="molecule type" value="Genomic_DNA"/>
</dbReference>
<dbReference type="RefSeq" id="WP_092501764.1">
    <property type="nucleotide sequence ID" value="NZ_FOEH01000001.1"/>
</dbReference>
<proteinExistence type="predicted"/>
<organism evidence="1 2">
    <name type="scientific">Virgibacillus subterraneus</name>
    <dbReference type="NCBI Taxonomy" id="621109"/>
    <lineage>
        <taxon>Bacteria</taxon>
        <taxon>Bacillati</taxon>
        <taxon>Bacillota</taxon>
        <taxon>Bacilli</taxon>
        <taxon>Bacillales</taxon>
        <taxon>Bacillaceae</taxon>
        <taxon>Virgibacillus</taxon>
    </lineage>
</organism>
<evidence type="ECO:0000313" key="1">
    <source>
        <dbReference type="EMBL" id="SEP61161.1"/>
    </source>
</evidence>
<name>A0A1H8Z9Z5_9BACI</name>